<gene>
    <name evidence="3" type="ORF">PgNI_12087</name>
</gene>
<dbReference type="GeneID" id="41966947"/>
<evidence type="ECO:0000259" key="1">
    <source>
        <dbReference type="Pfam" id="PF20253"/>
    </source>
</evidence>
<dbReference type="Proteomes" id="UP000515153">
    <property type="component" value="Unplaced"/>
</dbReference>
<evidence type="ECO:0000313" key="3">
    <source>
        <dbReference type="RefSeq" id="XP_030977317.1"/>
    </source>
</evidence>
<sequence>MFSNFLQNSYRQYKNDTNRFAIWLVNFAKKVGLEPACLSSIPAAKRKKKDAGSASKAAKYQITVGEFLTLARAIFNTSLKAPSRMLNVAKRAITFRKNVILWFLGRGRDAVEKRHAHFIQVLEEICELLSWETTPSFGLTSIAHRDKKPIGVVENYDSSAPAWVNWFASFVVENAENELATLTINNVIQLEIVENDAKEPDNDFLSQPFFRILCLLHNLSNWKRFLSDTLARNLVQDVLEDHQHQFPVGGIGLQQLGGLPYNEELLNIAEFAFFPTGVLLQLFFDVIKNGNIPIYKLDYYGNYNAKTDRFKMSVIEKFNKDKIFLLELFPEYCVVANFGALLPVRDEITANFVEYYTIKNFNLWYYFAFQIVLDVYHVIRYYRLNAAANLRINGLYIAKIIDEYFKLSKIYPYPEFWFKKGNLEIKKIRNLIATWIERDPFLVIRMDAYSVIDKNNRFGA</sequence>
<reference evidence="3" key="2">
    <citation type="submission" date="2019-10" db="EMBL/GenBank/DDBJ databases">
        <authorList>
            <consortium name="NCBI Genome Project"/>
        </authorList>
    </citation>
    <scope>NUCLEOTIDE SEQUENCE</scope>
    <source>
        <strain evidence="3">NI907</strain>
    </source>
</reference>
<dbReference type="RefSeq" id="XP_030977317.1">
    <property type="nucleotide sequence ID" value="XM_031132042.1"/>
</dbReference>
<feature type="domain" description="DUF6604" evidence="1">
    <location>
        <begin position="11"/>
        <end position="228"/>
    </location>
</feature>
<dbReference type="AlphaFoldDB" id="A0A6P8AR02"/>
<reference evidence="3" key="3">
    <citation type="submission" date="2025-08" db="UniProtKB">
        <authorList>
            <consortium name="RefSeq"/>
        </authorList>
    </citation>
    <scope>IDENTIFICATION</scope>
    <source>
        <strain evidence="3">NI907</strain>
    </source>
</reference>
<dbReference type="InterPro" id="IPR046539">
    <property type="entry name" value="DUF6604"/>
</dbReference>
<accession>A0A6P8AR02</accession>
<name>A0A6P8AR02_PYRGI</name>
<dbReference type="PANTHER" id="PTHR38795:SF1">
    <property type="entry name" value="DUF6604 DOMAIN-CONTAINING PROTEIN"/>
    <property type="match status" value="1"/>
</dbReference>
<evidence type="ECO:0000313" key="2">
    <source>
        <dbReference type="Proteomes" id="UP000515153"/>
    </source>
</evidence>
<dbReference type="PANTHER" id="PTHR38795">
    <property type="entry name" value="DUF6604 DOMAIN-CONTAINING PROTEIN"/>
    <property type="match status" value="1"/>
</dbReference>
<keyword evidence="2" id="KW-1185">Reference proteome</keyword>
<reference evidence="3" key="1">
    <citation type="journal article" date="2019" name="Mol. Biol. Evol.">
        <title>Blast fungal genomes show frequent chromosomal changes, gene gains and losses, and effector gene turnover.</title>
        <authorList>
            <person name="Gomez Luciano L.B."/>
            <person name="Jason Tsai I."/>
            <person name="Chuma I."/>
            <person name="Tosa Y."/>
            <person name="Chen Y.H."/>
            <person name="Li J.Y."/>
            <person name="Li M.Y."/>
            <person name="Jade Lu M.Y."/>
            <person name="Nakayashiki H."/>
            <person name="Li W.H."/>
        </authorList>
    </citation>
    <scope>NUCLEOTIDE SEQUENCE</scope>
    <source>
        <strain evidence="3">NI907</strain>
    </source>
</reference>
<dbReference type="KEGG" id="pgri:PgNI_12087"/>
<protein>
    <recommendedName>
        <fullName evidence="1">DUF6604 domain-containing protein</fullName>
    </recommendedName>
</protein>
<dbReference type="Pfam" id="PF20253">
    <property type="entry name" value="DUF6604"/>
    <property type="match status" value="1"/>
</dbReference>
<proteinExistence type="predicted"/>
<organism evidence="2 3">
    <name type="scientific">Pyricularia grisea</name>
    <name type="common">Crabgrass-specific blast fungus</name>
    <name type="synonym">Magnaporthe grisea</name>
    <dbReference type="NCBI Taxonomy" id="148305"/>
    <lineage>
        <taxon>Eukaryota</taxon>
        <taxon>Fungi</taxon>
        <taxon>Dikarya</taxon>
        <taxon>Ascomycota</taxon>
        <taxon>Pezizomycotina</taxon>
        <taxon>Sordariomycetes</taxon>
        <taxon>Sordariomycetidae</taxon>
        <taxon>Magnaporthales</taxon>
        <taxon>Pyriculariaceae</taxon>
        <taxon>Pyricularia</taxon>
    </lineage>
</organism>